<sequence length="116" mass="11959">MPIYDFHCESCGSFAVMRSMAERDRPGQCPECGAVASRIVSAPALALMSGAQRNAHATNERAAHAPRHSSEMPARHRPGCGCCSGAKVSLAGASGGTNPNGLKSPGGGGRPWMISH</sequence>
<accession>A0A248VZL4</accession>
<evidence type="ECO:0000313" key="4">
    <source>
        <dbReference type="Proteomes" id="UP000215158"/>
    </source>
</evidence>
<keyword evidence="4" id="KW-1185">Reference proteome</keyword>
<name>A0A248VZL4_9BURK</name>
<keyword evidence="3" id="KW-0614">Plasmid</keyword>
<reference evidence="3 4" key="1">
    <citation type="submission" date="2017-08" db="EMBL/GenBank/DDBJ databases">
        <title>Identification and genetic characteristics of simultaneous BTEX- and naphthalene-degrading Paraburkholderia sp. BN5 isolated from petroleum-contaminated soil.</title>
        <authorList>
            <person name="Lee Y."/>
            <person name="Jeon C.O."/>
        </authorList>
    </citation>
    <scope>NUCLEOTIDE SEQUENCE [LARGE SCALE GENOMIC DNA]</scope>
    <source>
        <strain evidence="3 4">BN5</strain>
        <plasmid evidence="3 4">pBN4</plasmid>
    </source>
</reference>
<dbReference type="KEGG" id="parb:CJU94_39845"/>
<evidence type="ECO:0000256" key="1">
    <source>
        <dbReference type="SAM" id="MobiDB-lite"/>
    </source>
</evidence>
<feature type="compositionally biased region" description="Basic and acidic residues" evidence="1">
    <location>
        <begin position="58"/>
        <end position="74"/>
    </location>
</feature>
<dbReference type="EMBL" id="CP022994">
    <property type="protein sequence ID" value="ASW04303.1"/>
    <property type="molecule type" value="Genomic_DNA"/>
</dbReference>
<feature type="region of interest" description="Disordered" evidence="1">
    <location>
        <begin position="93"/>
        <end position="116"/>
    </location>
</feature>
<dbReference type="AlphaFoldDB" id="A0A248VZL4"/>
<geneLocation type="plasmid" evidence="3 4">
    <name>pBN4</name>
</geneLocation>
<proteinExistence type="predicted"/>
<feature type="region of interest" description="Disordered" evidence="1">
    <location>
        <begin position="51"/>
        <end position="75"/>
    </location>
</feature>
<organism evidence="3 4">
    <name type="scientific">Paraburkholderia aromaticivorans</name>
    <dbReference type="NCBI Taxonomy" id="2026199"/>
    <lineage>
        <taxon>Bacteria</taxon>
        <taxon>Pseudomonadati</taxon>
        <taxon>Pseudomonadota</taxon>
        <taxon>Betaproteobacteria</taxon>
        <taxon>Burkholderiales</taxon>
        <taxon>Burkholderiaceae</taxon>
        <taxon>Paraburkholderia</taxon>
    </lineage>
</organism>
<gene>
    <name evidence="3" type="ORF">CJU94_39845</name>
</gene>
<protein>
    <submittedName>
        <fullName evidence="3">FmdB family transcriptional regulator</fullName>
    </submittedName>
</protein>
<dbReference type="OrthoDB" id="9813321at2"/>
<feature type="domain" description="Putative regulatory protein FmdB zinc ribbon" evidence="2">
    <location>
        <begin position="1"/>
        <end position="41"/>
    </location>
</feature>
<dbReference type="RefSeq" id="WP_095423945.1">
    <property type="nucleotide sequence ID" value="NZ_CP022994.1"/>
</dbReference>
<evidence type="ECO:0000313" key="3">
    <source>
        <dbReference type="EMBL" id="ASW04303.1"/>
    </source>
</evidence>
<dbReference type="Proteomes" id="UP000215158">
    <property type="component" value="Plasmid pBN4"/>
</dbReference>
<dbReference type="Pfam" id="PF09723">
    <property type="entry name" value="Zn_ribbon_8"/>
    <property type="match status" value="1"/>
</dbReference>
<dbReference type="InterPro" id="IPR013429">
    <property type="entry name" value="Regulatory_FmdB_Zinc_ribbon"/>
</dbReference>
<evidence type="ECO:0000259" key="2">
    <source>
        <dbReference type="SMART" id="SM00834"/>
    </source>
</evidence>
<dbReference type="SMART" id="SM00834">
    <property type="entry name" value="CxxC_CXXC_SSSS"/>
    <property type="match status" value="1"/>
</dbReference>
<dbReference type="NCBIfam" id="TIGR02605">
    <property type="entry name" value="CxxC_CxxC_SSSS"/>
    <property type="match status" value="1"/>
</dbReference>